<proteinExistence type="predicted"/>
<comment type="caution">
    <text evidence="1">The sequence shown here is derived from an EMBL/GenBank/DDBJ whole genome shotgun (WGS) entry which is preliminary data.</text>
</comment>
<reference evidence="1" key="1">
    <citation type="submission" date="2021-03" db="EMBL/GenBank/DDBJ databases">
        <title>Draft genome sequence of rust myrtle Austropuccinia psidii MF-1, a brazilian biotype.</title>
        <authorList>
            <person name="Quecine M.C."/>
            <person name="Pachon D.M.R."/>
            <person name="Bonatelli M.L."/>
            <person name="Correr F.H."/>
            <person name="Franceschini L.M."/>
            <person name="Leite T.F."/>
            <person name="Margarido G.R.A."/>
            <person name="Almeida C.A."/>
            <person name="Ferrarezi J.A."/>
            <person name="Labate C.A."/>
        </authorList>
    </citation>
    <scope>NUCLEOTIDE SEQUENCE</scope>
    <source>
        <strain evidence="1">MF-1</strain>
    </source>
</reference>
<evidence type="ECO:0000313" key="2">
    <source>
        <dbReference type="Proteomes" id="UP000765509"/>
    </source>
</evidence>
<protein>
    <submittedName>
        <fullName evidence="1">Uncharacterized protein</fullName>
    </submittedName>
</protein>
<sequence>MSSDSTSIIPFPPGHLAEIGPGGPVAHLTISMASGPPPLIMGFLGTLRCLWLLWTPDHETLQALFGLDPMRPKGAKAPDFWTTKMNQNLSLALFDNGNLLFK</sequence>
<keyword evidence="2" id="KW-1185">Reference proteome</keyword>
<dbReference type="Proteomes" id="UP000765509">
    <property type="component" value="Unassembled WGS sequence"/>
</dbReference>
<name>A0A9Q3CWM1_9BASI</name>
<gene>
    <name evidence="1" type="ORF">O181_030680</name>
</gene>
<accession>A0A9Q3CWM1</accession>
<dbReference type="AlphaFoldDB" id="A0A9Q3CWM1"/>
<dbReference type="EMBL" id="AVOT02010843">
    <property type="protein sequence ID" value="MBW0490965.1"/>
    <property type="molecule type" value="Genomic_DNA"/>
</dbReference>
<evidence type="ECO:0000313" key="1">
    <source>
        <dbReference type="EMBL" id="MBW0490965.1"/>
    </source>
</evidence>
<organism evidence="1 2">
    <name type="scientific">Austropuccinia psidii MF-1</name>
    <dbReference type="NCBI Taxonomy" id="1389203"/>
    <lineage>
        <taxon>Eukaryota</taxon>
        <taxon>Fungi</taxon>
        <taxon>Dikarya</taxon>
        <taxon>Basidiomycota</taxon>
        <taxon>Pucciniomycotina</taxon>
        <taxon>Pucciniomycetes</taxon>
        <taxon>Pucciniales</taxon>
        <taxon>Sphaerophragmiaceae</taxon>
        <taxon>Austropuccinia</taxon>
    </lineage>
</organism>